<name>A0A0G1S0H1_9BACT</name>
<comment type="caution">
    <text evidence="1">The sequence shown here is derived from an EMBL/GenBank/DDBJ whole genome shotgun (WGS) entry which is preliminary data.</text>
</comment>
<accession>A0A0G1S0H1</accession>
<gene>
    <name evidence="1" type="ORF">UX87_C0037G0007</name>
</gene>
<dbReference type="EMBL" id="LCNV01000037">
    <property type="protein sequence ID" value="KKU63009.1"/>
    <property type="molecule type" value="Genomic_DNA"/>
</dbReference>
<sequence>MSYSPEQISNARNLICSHCTSRTINGCLKGVDPSAILDMSTDQEGCSLETKLPKQPVKLKNAANFPSIC</sequence>
<reference evidence="1 2" key="1">
    <citation type="journal article" date="2015" name="Nature">
        <title>rRNA introns, odd ribosomes, and small enigmatic genomes across a large radiation of phyla.</title>
        <authorList>
            <person name="Brown C.T."/>
            <person name="Hug L.A."/>
            <person name="Thomas B.C."/>
            <person name="Sharon I."/>
            <person name="Castelle C.J."/>
            <person name="Singh A."/>
            <person name="Wilkins M.J."/>
            <person name="Williams K.H."/>
            <person name="Banfield J.F."/>
        </authorList>
    </citation>
    <scope>NUCLEOTIDE SEQUENCE [LARGE SCALE GENOMIC DNA]</scope>
</reference>
<proteinExistence type="predicted"/>
<protein>
    <submittedName>
        <fullName evidence="1">Uncharacterized protein</fullName>
    </submittedName>
</protein>
<evidence type="ECO:0000313" key="2">
    <source>
        <dbReference type="Proteomes" id="UP000034364"/>
    </source>
</evidence>
<organism evidence="1 2">
    <name type="scientific">Candidatus Amesbacteria bacterium GW2011_GWA1_47_16</name>
    <dbReference type="NCBI Taxonomy" id="1618353"/>
    <lineage>
        <taxon>Bacteria</taxon>
        <taxon>Candidatus Amesiibacteriota</taxon>
    </lineage>
</organism>
<dbReference type="Proteomes" id="UP000034364">
    <property type="component" value="Unassembled WGS sequence"/>
</dbReference>
<evidence type="ECO:0000313" key="1">
    <source>
        <dbReference type="EMBL" id="KKU63009.1"/>
    </source>
</evidence>
<dbReference type="AlphaFoldDB" id="A0A0G1S0H1"/>